<dbReference type="Proteomes" id="UP000255355">
    <property type="component" value="Unassembled WGS sequence"/>
</dbReference>
<dbReference type="InterPro" id="IPR025855">
    <property type="entry name" value="Replic_Relax"/>
</dbReference>
<comment type="caution">
    <text evidence="1">The sequence shown here is derived from an EMBL/GenBank/DDBJ whole genome shotgun (WGS) entry which is preliminary data.</text>
</comment>
<keyword evidence="2" id="KW-1185">Reference proteome</keyword>
<evidence type="ECO:0000313" key="1">
    <source>
        <dbReference type="EMBL" id="RDI54020.1"/>
    </source>
</evidence>
<organism evidence="1 2">
    <name type="scientific">Nocardia mexicana</name>
    <dbReference type="NCBI Taxonomy" id="279262"/>
    <lineage>
        <taxon>Bacteria</taxon>
        <taxon>Bacillati</taxon>
        <taxon>Actinomycetota</taxon>
        <taxon>Actinomycetes</taxon>
        <taxon>Mycobacteriales</taxon>
        <taxon>Nocardiaceae</taxon>
        <taxon>Nocardia</taxon>
    </lineage>
</organism>
<evidence type="ECO:0000313" key="2">
    <source>
        <dbReference type="Proteomes" id="UP000255355"/>
    </source>
</evidence>
<protein>
    <submittedName>
        <fullName evidence="1">Protein involved in plasmid replication-relaxation</fullName>
    </submittedName>
</protein>
<proteinExistence type="predicted"/>
<accession>A0A370HB48</accession>
<dbReference type="STRING" id="1210089.GCA_001613165_01652"/>
<dbReference type="AlphaFoldDB" id="A0A370HB48"/>
<reference evidence="1 2" key="1">
    <citation type="submission" date="2018-07" db="EMBL/GenBank/DDBJ databases">
        <title>Genomic Encyclopedia of Type Strains, Phase IV (KMG-IV): sequencing the most valuable type-strain genomes for metagenomic binning, comparative biology and taxonomic classification.</title>
        <authorList>
            <person name="Goeker M."/>
        </authorList>
    </citation>
    <scope>NUCLEOTIDE SEQUENCE [LARGE SCALE GENOMIC DNA]</scope>
    <source>
        <strain evidence="1 2">DSM 44952</strain>
    </source>
</reference>
<dbReference type="OrthoDB" id="4146863at2"/>
<dbReference type="Pfam" id="PF13814">
    <property type="entry name" value="Replic_Relax"/>
    <property type="match status" value="1"/>
</dbReference>
<sequence length="253" mass="29010">MLQSVWMHRVLTARQIQRLHFGELSPVSGLAIGQRALRKLRALRVLGVAHYRRGRHRGRPELVYYVDAVGDRLLRADSGRKQRYQWHEPTARYLEHRLAVADVHTALVETDRRGALELVHCEVEPASWRRYLRLSSLVMLKPDLSIETTAEPGSAYVDGWFVEVDLGTESIPTLLRKCHDYQAYWRSGAEQDDDGDGFPLVVWSLAHKDPAALQRRREQLNTAIQKDPQLDPELFRIVHSDSFIHLVQKGGGL</sequence>
<gene>
    <name evidence="1" type="ORF">DFR68_102141</name>
</gene>
<name>A0A370HB48_9NOCA</name>
<dbReference type="RefSeq" id="WP_084519265.1">
    <property type="nucleotide sequence ID" value="NZ_QQAZ01000002.1"/>
</dbReference>
<dbReference type="EMBL" id="QQAZ01000002">
    <property type="protein sequence ID" value="RDI54020.1"/>
    <property type="molecule type" value="Genomic_DNA"/>
</dbReference>